<protein>
    <submittedName>
        <fullName evidence="4">NAD-binding protein</fullName>
    </submittedName>
</protein>
<dbReference type="Proteomes" id="UP001201873">
    <property type="component" value="Unassembled WGS sequence"/>
</dbReference>
<dbReference type="InterPro" id="IPR036291">
    <property type="entry name" value="NAD(P)-bd_dom_sf"/>
</dbReference>
<evidence type="ECO:0000259" key="2">
    <source>
        <dbReference type="SMART" id="SM01002"/>
    </source>
</evidence>
<dbReference type="InterPro" id="IPR007698">
    <property type="entry name" value="AlaDH/PNT_NAD(H)-bd"/>
</dbReference>
<evidence type="ECO:0000313" key="4">
    <source>
        <dbReference type="EMBL" id="MCK9875399.1"/>
    </source>
</evidence>
<keyword evidence="5" id="KW-1185">Reference proteome</keyword>
<dbReference type="Gene3D" id="3.40.50.720">
    <property type="entry name" value="NAD(P)-binding Rossmann-like Domain"/>
    <property type="match status" value="2"/>
</dbReference>
<sequence length="368" mass="38014">MHTHPLQATVGFPRESGTDRRTILTPLLARALLGAGIDVIAEPGIGAGIFLEDKEYATAGVRFAAGEQVWAAPLVARYTCTDPADLSRLARGQHIAALFHAEGDIDLLDALRRCGATAWSYEFVAEDGRFPLGRPSGRIAGVQAVLAGAHTLQAPAGRGVLLAPVDGAPRASVLVIGSGNVGAAAAQTAAALGAQVTVLTRTQRSAADYQRQAPQGVRIQVNTRQNLLAGLAEADLVIGTILVSTYDTPPMIDHGDLEFMRPGAVIVDATCGYGPGYLPTAGPVQAPGDPPRVVAGILHVKIAVFPTLVPVTASAAYAANAAPYLVRLAQAALAGAADPAIEAARIASDGELVHPVLRAHARIYGMRP</sequence>
<dbReference type="Pfam" id="PF01262">
    <property type="entry name" value="AlaDh_PNT_C"/>
    <property type="match status" value="1"/>
</dbReference>
<dbReference type="InterPro" id="IPR007886">
    <property type="entry name" value="AlaDH/PNT_N"/>
</dbReference>
<name>A0ABT0JV27_9ACTN</name>
<dbReference type="RefSeq" id="WP_248823822.1">
    <property type="nucleotide sequence ID" value="NZ_JALKFT010000004.1"/>
</dbReference>
<keyword evidence="1" id="KW-0560">Oxidoreductase</keyword>
<dbReference type="SMART" id="SM01002">
    <property type="entry name" value="AlaDh_PNT_C"/>
    <property type="match status" value="1"/>
</dbReference>
<organism evidence="4 5">
    <name type="scientific">Frankia umida</name>
    <dbReference type="NCBI Taxonomy" id="573489"/>
    <lineage>
        <taxon>Bacteria</taxon>
        <taxon>Bacillati</taxon>
        <taxon>Actinomycetota</taxon>
        <taxon>Actinomycetes</taxon>
        <taxon>Frankiales</taxon>
        <taxon>Frankiaceae</taxon>
        <taxon>Frankia</taxon>
    </lineage>
</organism>
<dbReference type="PANTHER" id="PTHR42795">
    <property type="entry name" value="ALANINE DEHYDROGENASE"/>
    <property type="match status" value="1"/>
</dbReference>
<dbReference type="SUPFAM" id="SSF51735">
    <property type="entry name" value="NAD(P)-binding Rossmann-fold domains"/>
    <property type="match status" value="1"/>
</dbReference>
<dbReference type="SMART" id="SM01003">
    <property type="entry name" value="AlaDh_PNT_N"/>
    <property type="match status" value="1"/>
</dbReference>
<comment type="caution">
    <text evidence="4">The sequence shown here is derived from an EMBL/GenBank/DDBJ whole genome shotgun (WGS) entry which is preliminary data.</text>
</comment>
<accession>A0ABT0JV27</accession>
<feature type="domain" description="Alanine dehydrogenase/pyridine nucleotide transhydrogenase NAD(H)-binding" evidence="2">
    <location>
        <begin position="151"/>
        <end position="301"/>
    </location>
</feature>
<gene>
    <name evidence="4" type="ORF">MXD59_06335</name>
</gene>
<dbReference type="PANTHER" id="PTHR42795:SF1">
    <property type="entry name" value="ALANINE DEHYDROGENASE"/>
    <property type="match status" value="1"/>
</dbReference>
<dbReference type="Pfam" id="PF05222">
    <property type="entry name" value="AlaDh_PNT_N"/>
    <property type="match status" value="1"/>
</dbReference>
<proteinExistence type="predicted"/>
<evidence type="ECO:0000259" key="3">
    <source>
        <dbReference type="SMART" id="SM01003"/>
    </source>
</evidence>
<feature type="domain" description="Alanine dehydrogenase/pyridine nucleotide transhydrogenase N-terminal" evidence="3">
    <location>
        <begin position="11"/>
        <end position="140"/>
    </location>
</feature>
<reference evidence="4 5" key="1">
    <citation type="submission" date="2022-04" db="EMBL/GenBank/DDBJ databases">
        <title>Genome diversity in the genus Frankia.</title>
        <authorList>
            <person name="Carlos-Shanley C."/>
            <person name="Hahn D."/>
        </authorList>
    </citation>
    <scope>NUCLEOTIDE SEQUENCE [LARGE SCALE GENOMIC DNA]</scope>
    <source>
        <strain evidence="4 5">Ag45/Mut15</strain>
    </source>
</reference>
<evidence type="ECO:0000313" key="5">
    <source>
        <dbReference type="Proteomes" id="UP001201873"/>
    </source>
</evidence>
<dbReference type="EMBL" id="JALKFT010000004">
    <property type="protein sequence ID" value="MCK9875399.1"/>
    <property type="molecule type" value="Genomic_DNA"/>
</dbReference>
<dbReference type="SUPFAM" id="SSF52283">
    <property type="entry name" value="Formate/glycerate dehydrogenase catalytic domain-like"/>
    <property type="match status" value="1"/>
</dbReference>
<evidence type="ECO:0000256" key="1">
    <source>
        <dbReference type="ARBA" id="ARBA00023002"/>
    </source>
</evidence>